<evidence type="ECO:0000313" key="2">
    <source>
        <dbReference type="Proteomes" id="UP000230233"/>
    </source>
</evidence>
<dbReference type="AlphaFoldDB" id="A0A2G5SSG5"/>
<gene>
    <name evidence="1" type="primary">Cnig_chr_X.g23948</name>
    <name evidence="1" type="ORF">B9Z55_023948</name>
</gene>
<sequence>MRRAAGSHIRTDRQKLALLQRTTLSSRQIAPSLRSNHVRKLLASHEQATKLVDALHTPSKVDRVIDRPPVTRRHTSR</sequence>
<evidence type="ECO:0000313" key="1">
    <source>
        <dbReference type="EMBL" id="PIC17853.1"/>
    </source>
</evidence>
<proteinExistence type="predicted"/>
<comment type="caution">
    <text evidence="1">The sequence shown here is derived from an EMBL/GenBank/DDBJ whole genome shotgun (WGS) entry which is preliminary data.</text>
</comment>
<keyword evidence="2" id="KW-1185">Reference proteome</keyword>
<reference evidence="2" key="1">
    <citation type="submission" date="2017-10" db="EMBL/GenBank/DDBJ databases">
        <title>Rapid genome shrinkage in a self-fertile nematode reveals novel sperm competition proteins.</title>
        <authorList>
            <person name="Yin D."/>
            <person name="Schwarz E.M."/>
            <person name="Thomas C.G."/>
            <person name="Felde R.L."/>
            <person name="Korf I.F."/>
            <person name="Cutter A.D."/>
            <person name="Schartner C.M."/>
            <person name="Ralston E.J."/>
            <person name="Meyer B.J."/>
            <person name="Haag E.S."/>
        </authorList>
    </citation>
    <scope>NUCLEOTIDE SEQUENCE [LARGE SCALE GENOMIC DNA]</scope>
    <source>
        <strain evidence="2">JU1422</strain>
    </source>
</reference>
<name>A0A2G5SSG5_9PELO</name>
<dbReference type="Proteomes" id="UP000230233">
    <property type="component" value="Chromosome X"/>
</dbReference>
<protein>
    <submittedName>
        <fullName evidence="1">Uncharacterized protein</fullName>
    </submittedName>
</protein>
<dbReference type="EMBL" id="PDUG01000006">
    <property type="protein sequence ID" value="PIC17853.1"/>
    <property type="molecule type" value="Genomic_DNA"/>
</dbReference>
<organism evidence="1 2">
    <name type="scientific">Caenorhabditis nigoni</name>
    <dbReference type="NCBI Taxonomy" id="1611254"/>
    <lineage>
        <taxon>Eukaryota</taxon>
        <taxon>Metazoa</taxon>
        <taxon>Ecdysozoa</taxon>
        <taxon>Nematoda</taxon>
        <taxon>Chromadorea</taxon>
        <taxon>Rhabditida</taxon>
        <taxon>Rhabditina</taxon>
        <taxon>Rhabditomorpha</taxon>
        <taxon>Rhabditoidea</taxon>
        <taxon>Rhabditidae</taxon>
        <taxon>Peloderinae</taxon>
        <taxon>Caenorhabditis</taxon>
    </lineage>
</organism>
<accession>A0A2G5SSG5</accession>